<sequence length="69" mass="7375">MTYGTSTPRGFAQRHAQLRDEQRAPARVDDVGVGVHGPVERVGYDVQHNPAPPSPTAAAYPPRTEPPGS</sequence>
<accession>A0ABN3H9F5</accession>
<evidence type="ECO:0000313" key="3">
    <source>
        <dbReference type="Proteomes" id="UP001501444"/>
    </source>
</evidence>
<dbReference type="EMBL" id="BAAARV010000073">
    <property type="protein sequence ID" value="GAA2372295.1"/>
    <property type="molecule type" value="Genomic_DNA"/>
</dbReference>
<evidence type="ECO:0000256" key="1">
    <source>
        <dbReference type="SAM" id="MobiDB-lite"/>
    </source>
</evidence>
<keyword evidence="3" id="KW-1185">Reference proteome</keyword>
<feature type="compositionally biased region" description="Basic and acidic residues" evidence="1">
    <location>
        <begin position="17"/>
        <end position="30"/>
    </location>
</feature>
<protein>
    <submittedName>
        <fullName evidence="2">Uncharacterized protein</fullName>
    </submittedName>
</protein>
<proteinExistence type="predicted"/>
<reference evidence="2 3" key="1">
    <citation type="journal article" date="2019" name="Int. J. Syst. Evol. Microbiol.">
        <title>The Global Catalogue of Microorganisms (GCM) 10K type strain sequencing project: providing services to taxonomists for standard genome sequencing and annotation.</title>
        <authorList>
            <consortium name="The Broad Institute Genomics Platform"/>
            <consortium name="The Broad Institute Genome Sequencing Center for Infectious Disease"/>
            <person name="Wu L."/>
            <person name="Ma J."/>
        </authorList>
    </citation>
    <scope>NUCLEOTIDE SEQUENCE [LARGE SCALE GENOMIC DNA]</scope>
    <source>
        <strain evidence="2 3">JCM 3272</strain>
    </source>
</reference>
<comment type="caution">
    <text evidence="2">The sequence shown here is derived from an EMBL/GenBank/DDBJ whole genome shotgun (WGS) entry which is preliminary data.</text>
</comment>
<dbReference type="Proteomes" id="UP001501444">
    <property type="component" value="Unassembled WGS sequence"/>
</dbReference>
<organism evidence="2 3">
    <name type="scientific">Dactylosporangium salmoneum</name>
    <dbReference type="NCBI Taxonomy" id="53361"/>
    <lineage>
        <taxon>Bacteria</taxon>
        <taxon>Bacillati</taxon>
        <taxon>Actinomycetota</taxon>
        <taxon>Actinomycetes</taxon>
        <taxon>Micromonosporales</taxon>
        <taxon>Micromonosporaceae</taxon>
        <taxon>Dactylosporangium</taxon>
    </lineage>
</organism>
<evidence type="ECO:0000313" key="2">
    <source>
        <dbReference type="EMBL" id="GAA2372295.1"/>
    </source>
</evidence>
<gene>
    <name evidence="2" type="ORF">GCM10010170_074480</name>
</gene>
<feature type="region of interest" description="Disordered" evidence="1">
    <location>
        <begin position="1"/>
        <end position="69"/>
    </location>
</feature>
<name>A0ABN3H9F5_9ACTN</name>